<evidence type="ECO:0000313" key="2">
    <source>
        <dbReference type="Proteomes" id="UP000503093"/>
    </source>
</evidence>
<keyword evidence="2" id="KW-1185">Reference proteome</keyword>
<organism evidence="1 2">
    <name type="scientific">Gordonia phage Skog</name>
    <dbReference type="NCBI Taxonomy" id="2704033"/>
    <lineage>
        <taxon>Viruses</taxon>
        <taxon>Duplodnaviria</taxon>
        <taxon>Heunggongvirae</taxon>
        <taxon>Uroviricota</taxon>
        <taxon>Caudoviricetes</taxon>
        <taxon>Skogvirus</taxon>
        <taxon>Skogvirus Skog</taxon>
    </lineage>
</organism>
<accession>A0A6G6XK91</accession>
<evidence type="ECO:0000313" key="1">
    <source>
        <dbReference type="EMBL" id="QIG58193.1"/>
    </source>
</evidence>
<dbReference type="EMBL" id="MN908687">
    <property type="protein sequence ID" value="QIG58193.1"/>
    <property type="molecule type" value="Genomic_DNA"/>
</dbReference>
<proteinExistence type="predicted"/>
<dbReference type="RefSeq" id="YP_010059291.1">
    <property type="nucleotide sequence ID" value="NC_054725.1"/>
</dbReference>
<protein>
    <submittedName>
        <fullName evidence="1">Uncharacterized protein</fullName>
    </submittedName>
</protein>
<sequence>MSLNETQALEAMAKKMIATAWSGRGGQHGVGEIVGYCEAPQVLIRKPNGEQFWWRADQTTVAERPIEPPKPTYGDEVAALGYPWDHVEYQCTATHDDGRHCMFCDGGLFACEICGSFEGATTTQCPKVPMTSEQRDEVYAGRLDYRGGSWTHRLSFYAPGGHHLLEMHRQKENGSSQ</sequence>
<name>A0A6G6XK91_9CAUD</name>
<reference evidence="1 2" key="1">
    <citation type="submission" date="2020-01" db="EMBL/GenBank/DDBJ databases">
        <authorList>
            <person name="Alvaro L.E."/>
            <person name="Baker K.N."/>
            <person name="Baxter I.S."/>
            <person name="Brown M.R."/>
            <person name="Driscoll K.D."/>
            <person name="Elrubaie J.M."/>
            <person name="Feith S.L."/>
            <person name="Indihar D.F."/>
            <person name="Knoch V.T."/>
            <person name="Koirtyohann K.M."/>
            <person name="Kratz M.A."/>
            <person name="Lear A.H."/>
            <person name="Lindblom K.E."/>
            <person name="Marcus E.R."/>
            <person name="Murphy M.E."/>
            <person name="Sensor R."/>
            <person name="Sherman S.J."/>
            <person name="Swift V.R."/>
            <person name="White K.E."/>
            <person name="Wills S.J."/>
            <person name="Gatt S.M."/>
            <person name="Lohbauer S.A."/>
            <person name="Power T.R."/>
            <person name="Rosales K.A."/>
            <person name="Sisson B.M."/>
            <person name="Isern S."/>
            <person name="Michael S.F."/>
            <person name="Sunnen C.N."/>
            <person name="Garlena R.A."/>
            <person name="Russell D.A."/>
            <person name="Pope W.H."/>
            <person name="Jacobs-Sera D."/>
            <person name="Hatfull G.F."/>
        </authorList>
    </citation>
    <scope>NUCLEOTIDE SEQUENCE [LARGE SCALE GENOMIC DNA]</scope>
</reference>
<gene>
    <name evidence="1" type="primary">41</name>
    <name evidence="1" type="ORF">SEA_SKOG_41</name>
</gene>
<dbReference type="Proteomes" id="UP000503093">
    <property type="component" value="Segment"/>
</dbReference>
<dbReference type="GeneID" id="64766523"/>
<dbReference type="KEGG" id="vg:64766523"/>